<proteinExistence type="predicted"/>
<accession>A0A7S0Z4Q6</accession>
<dbReference type="InterPro" id="IPR000477">
    <property type="entry name" value="RT_dom"/>
</dbReference>
<name>A0A7S0Z4Q6_9CRYP</name>
<feature type="compositionally biased region" description="Basic residues" evidence="1">
    <location>
        <begin position="1"/>
        <end position="16"/>
    </location>
</feature>
<evidence type="ECO:0000256" key="1">
    <source>
        <dbReference type="SAM" id="MobiDB-lite"/>
    </source>
</evidence>
<sequence>MEAGMRHRGSVPHRKPGSPSPPFPRGTGGRRHRAPSPPGTKCWRRPSGTVLQAPPEVFMRMRLAHNIQWWRDAGACRRVLRNISHGVKLEFQRRPQPFAPRNIPVPDKWRDWVHAELDRATALGTYETATCFDFIAPAFIIEQRNKLRLVIDFTSINACCVDLSCRYEGLRDIKHIMQPNDWMLSLDLTDAYWHVPIASEHRKYLTFQVDGRILQCAALPFGWKGSPLNFTKVVRAFVRYLRSRGIRCLPYLDDIAFFISGSYDRALRARQVIEEALEGAALSRKPSKGVWEPTHRLPDHLGMCIDSVAGTFTAPARRCNAVAGAARALLAAASRSCRRVCSARLRSFAGAASSLSLALHSARFRLRSVFDCLERRRPLSILSRQAVTDLQWWASLHARHPENGLPIWPPSTARTLWCDASGTTGWGAQLQGGAEQHVASGYWRRGDEAALHITHKELKTLRLSLAALLQHVRGQHVLLWEDNMAVVHIVMNGTSRSPALMTELRQLWSFLAEHRITLCPRYIRSSDNPADFWSRWRDRSAWQLDPALFLQLQLRWGITCSLDAFACRATYLLPRFCSARPDPRAWRFDAFTVPWGSELLWLNPPWELIPRVLFKLREERARGIIIVPHWPSQAWWPTLMELAVRVVNLPRPRQVVRPAHDGVVEPLLHAGLRLRAVLVDGSGGGPRSPLFLSALAGEVAAAMT</sequence>
<dbReference type="EMBL" id="HBFN01037643">
    <property type="protein sequence ID" value="CAD8808171.1"/>
    <property type="molecule type" value="Transcribed_RNA"/>
</dbReference>
<dbReference type="PANTHER" id="PTHR33050:SF7">
    <property type="entry name" value="RIBONUCLEASE H"/>
    <property type="match status" value="1"/>
</dbReference>
<dbReference type="SUPFAM" id="SSF56672">
    <property type="entry name" value="DNA/RNA polymerases"/>
    <property type="match status" value="1"/>
</dbReference>
<dbReference type="InterPro" id="IPR052055">
    <property type="entry name" value="Hepadnavirus_pol/RT"/>
</dbReference>
<dbReference type="Gene3D" id="3.30.70.270">
    <property type="match status" value="1"/>
</dbReference>
<protein>
    <recommendedName>
        <fullName evidence="2">Reverse transcriptase domain-containing protein</fullName>
    </recommendedName>
</protein>
<evidence type="ECO:0000259" key="2">
    <source>
        <dbReference type="PROSITE" id="PS50878"/>
    </source>
</evidence>
<dbReference type="AlphaFoldDB" id="A0A7S0Z4Q6"/>
<dbReference type="PROSITE" id="PS50878">
    <property type="entry name" value="RT_POL"/>
    <property type="match status" value="1"/>
</dbReference>
<reference evidence="3" key="1">
    <citation type="submission" date="2021-01" db="EMBL/GenBank/DDBJ databases">
        <authorList>
            <person name="Corre E."/>
            <person name="Pelletier E."/>
            <person name="Niang G."/>
            <person name="Scheremetjew M."/>
            <person name="Finn R."/>
            <person name="Kale V."/>
            <person name="Holt S."/>
            <person name="Cochrane G."/>
            <person name="Meng A."/>
            <person name="Brown T."/>
            <person name="Cohen L."/>
        </authorList>
    </citation>
    <scope>NUCLEOTIDE SEQUENCE</scope>
    <source>
        <strain evidence="3">CCMP443</strain>
    </source>
</reference>
<feature type="domain" description="Reverse transcriptase" evidence="2">
    <location>
        <begin position="122"/>
        <end position="305"/>
    </location>
</feature>
<dbReference type="InterPro" id="IPR043128">
    <property type="entry name" value="Rev_trsase/Diguanyl_cyclase"/>
</dbReference>
<dbReference type="InterPro" id="IPR043502">
    <property type="entry name" value="DNA/RNA_pol_sf"/>
</dbReference>
<dbReference type="PANTHER" id="PTHR33050">
    <property type="entry name" value="REVERSE TRANSCRIPTASE DOMAIN-CONTAINING PROTEIN"/>
    <property type="match status" value="1"/>
</dbReference>
<evidence type="ECO:0000313" key="3">
    <source>
        <dbReference type="EMBL" id="CAD8808171.1"/>
    </source>
</evidence>
<organism evidence="3">
    <name type="scientific">Hemiselmis tepida</name>
    <dbReference type="NCBI Taxonomy" id="464990"/>
    <lineage>
        <taxon>Eukaryota</taxon>
        <taxon>Cryptophyceae</taxon>
        <taxon>Cryptomonadales</taxon>
        <taxon>Hemiselmidaceae</taxon>
        <taxon>Hemiselmis</taxon>
    </lineage>
</organism>
<dbReference type="CDD" id="cd09275">
    <property type="entry name" value="RNase_HI_RT_DIRS1"/>
    <property type="match status" value="1"/>
</dbReference>
<feature type="region of interest" description="Disordered" evidence="1">
    <location>
        <begin position="1"/>
        <end position="48"/>
    </location>
</feature>
<gene>
    <name evidence="3" type="ORF">HTEP1355_LOCUS21851</name>
</gene>
<dbReference type="Pfam" id="PF00078">
    <property type="entry name" value="RVT_1"/>
    <property type="match status" value="1"/>
</dbReference>
<dbReference type="Gene3D" id="3.10.10.10">
    <property type="entry name" value="HIV Type 1 Reverse Transcriptase, subunit A, domain 1"/>
    <property type="match status" value="1"/>
</dbReference>